<protein>
    <recommendedName>
        <fullName evidence="4">dTTP/UTP pyrophosphatase</fullName>
        <shortName evidence="4">dTTPase/UTPase</shortName>
        <ecNumber evidence="4">3.6.1.9</ecNumber>
    </recommendedName>
    <alternativeName>
        <fullName evidence="4">Nucleoside triphosphate pyrophosphatase</fullName>
    </alternativeName>
    <alternativeName>
        <fullName evidence="4">Nucleotide pyrophosphatase</fullName>
        <shortName evidence="4">Nucleotide PPase</shortName>
    </alternativeName>
</protein>
<evidence type="ECO:0000256" key="1">
    <source>
        <dbReference type="ARBA" id="ARBA00001968"/>
    </source>
</evidence>
<comment type="similarity">
    <text evidence="4">Belongs to the Maf family. YhdE subfamily.</text>
</comment>
<dbReference type="KEGG" id="haa:A5892_08525"/>
<evidence type="ECO:0000313" key="5">
    <source>
        <dbReference type="EMBL" id="ANF57505.1"/>
    </source>
</evidence>
<feature type="site" description="Important for substrate specificity" evidence="4">
    <location>
        <position position="75"/>
    </location>
</feature>
<feature type="site" description="Important for substrate specificity" evidence="4">
    <location>
        <position position="16"/>
    </location>
</feature>
<dbReference type="Proteomes" id="UP000077875">
    <property type="component" value="Chromosome"/>
</dbReference>
<comment type="cofactor">
    <cofactor evidence="1 4">
        <name>a divalent metal cation</name>
        <dbReference type="ChEBI" id="CHEBI:60240"/>
    </cofactor>
</comment>
<dbReference type="EMBL" id="CP015243">
    <property type="protein sequence ID" value="ANF57505.1"/>
    <property type="molecule type" value="Genomic_DNA"/>
</dbReference>
<dbReference type="PANTHER" id="PTHR43213:SF5">
    <property type="entry name" value="BIFUNCTIONAL DTTP_UTP PYROPHOSPHATASE_METHYLTRANSFERASE PROTEIN-RELATED"/>
    <property type="match status" value="1"/>
</dbReference>
<reference evidence="5 6" key="1">
    <citation type="submission" date="2016-04" db="EMBL/GenBank/DDBJ databases">
        <title>Complete Genome Sequence of Halotalea alkalilenta IHB B 13600.</title>
        <authorList>
            <person name="Swarnkar M.K."/>
            <person name="Sharma A."/>
            <person name="Kaushal K."/>
            <person name="Soni R."/>
            <person name="Rana S."/>
            <person name="Singh A.K."/>
            <person name="Gulati A."/>
        </authorList>
    </citation>
    <scope>NUCLEOTIDE SEQUENCE [LARGE SCALE GENOMIC DNA]</scope>
    <source>
        <strain evidence="5 6">IHB B 13600</strain>
    </source>
</reference>
<evidence type="ECO:0000256" key="4">
    <source>
        <dbReference type="HAMAP-Rule" id="MF_00528"/>
    </source>
</evidence>
<organism evidence="5 6">
    <name type="scientific">Halotalea alkalilenta</name>
    <dbReference type="NCBI Taxonomy" id="376489"/>
    <lineage>
        <taxon>Bacteria</taxon>
        <taxon>Pseudomonadati</taxon>
        <taxon>Pseudomonadota</taxon>
        <taxon>Gammaproteobacteria</taxon>
        <taxon>Oceanospirillales</taxon>
        <taxon>Halomonadaceae</taxon>
        <taxon>Halotalea</taxon>
    </lineage>
</organism>
<sequence>MGADSPTLCLASASPRRLELLASIGVVPDAIRAADIDETPGADEPAAAYVERMAEEKARAVKGEVGQVLVLGADTAVVVGGEILGKPRDRDDFMRMFALLAGREHRVISAVSLYGRDGVQHRCRVETRVSLRRISPAELDAYWASGEPCDKAGGYAIQGRGALFVERIDGSYSAVVGLPLYETGRLLSDAGLALWRV</sequence>
<evidence type="ECO:0000313" key="6">
    <source>
        <dbReference type="Proteomes" id="UP000077875"/>
    </source>
</evidence>
<dbReference type="PIRSF" id="PIRSF006305">
    <property type="entry name" value="Maf"/>
    <property type="match status" value="1"/>
</dbReference>
<dbReference type="RefSeq" id="WP_064122451.1">
    <property type="nucleotide sequence ID" value="NZ_CP015243.1"/>
</dbReference>
<dbReference type="STRING" id="376489.A5892_08525"/>
<proteinExistence type="inferred from homology"/>
<dbReference type="InterPro" id="IPR029001">
    <property type="entry name" value="ITPase-like_fam"/>
</dbReference>
<dbReference type="PANTHER" id="PTHR43213">
    <property type="entry name" value="BIFUNCTIONAL DTTP/UTP PYROPHOSPHATASE/METHYLTRANSFERASE PROTEIN-RELATED"/>
    <property type="match status" value="1"/>
</dbReference>
<dbReference type="EC" id="3.6.1.9" evidence="4"/>
<comment type="function">
    <text evidence="4">Nucleoside triphosphate pyrophosphatase that hydrolyzes dTTP and UTP. May have a dual role in cell division arrest and in preventing the incorporation of modified nucleotides into cellular nucleic acids.</text>
</comment>
<feature type="site" description="Important for substrate specificity" evidence="4">
    <location>
        <position position="158"/>
    </location>
</feature>
<accession>A0A172YEW5</accession>
<keyword evidence="2 4" id="KW-0378">Hydrolase</keyword>
<comment type="catalytic activity">
    <reaction evidence="4">
        <text>UTP + H2O = UMP + diphosphate + H(+)</text>
        <dbReference type="Rhea" id="RHEA:29395"/>
        <dbReference type="ChEBI" id="CHEBI:15377"/>
        <dbReference type="ChEBI" id="CHEBI:15378"/>
        <dbReference type="ChEBI" id="CHEBI:33019"/>
        <dbReference type="ChEBI" id="CHEBI:46398"/>
        <dbReference type="ChEBI" id="CHEBI:57865"/>
        <dbReference type="EC" id="3.6.1.9"/>
    </reaction>
</comment>
<dbReference type="SUPFAM" id="SSF52972">
    <property type="entry name" value="ITPase-like"/>
    <property type="match status" value="1"/>
</dbReference>
<comment type="subcellular location">
    <subcellularLocation>
        <location evidence="4">Cytoplasm</location>
    </subcellularLocation>
</comment>
<keyword evidence="6" id="KW-1185">Reference proteome</keyword>
<name>A0A172YEW5_9GAMM</name>
<dbReference type="GO" id="GO:0036218">
    <property type="term" value="F:dTTP diphosphatase activity"/>
    <property type="evidence" value="ECO:0007669"/>
    <property type="project" value="RHEA"/>
</dbReference>
<dbReference type="GO" id="GO:0036221">
    <property type="term" value="F:UTP diphosphatase activity"/>
    <property type="evidence" value="ECO:0007669"/>
    <property type="project" value="RHEA"/>
</dbReference>
<dbReference type="AlphaFoldDB" id="A0A172YEW5"/>
<keyword evidence="3 4" id="KW-0546">Nucleotide metabolism</keyword>
<dbReference type="InterPro" id="IPR003697">
    <property type="entry name" value="Maf-like"/>
</dbReference>
<dbReference type="HAMAP" id="MF_00528">
    <property type="entry name" value="Maf"/>
    <property type="match status" value="1"/>
</dbReference>
<dbReference type="CDD" id="cd00555">
    <property type="entry name" value="Maf"/>
    <property type="match status" value="1"/>
</dbReference>
<dbReference type="Gene3D" id="3.90.950.10">
    <property type="match status" value="1"/>
</dbReference>
<dbReference type="Pfam" id="PF02545">
    <property type="entry name" value="Maf"/>
    <property type="match status" value="1"/>
</dbReference>
<dbReference type="GO" id="GO:0005737">
    <property type="term" value="C:cytoplasm"/>
    <property type="evidence" value="ECO:0007669"/>
    <property type="project" value="UniProtKB-SubCell"/>
</dbReference>
<evidence type="ECO:0000256" key="2">
    <source>
        <dbReference type="ARBA" id="ARBA00022801"/>
    </source>
</evidence>
<gene>
    <name evidence="5" type="ORF">A5892_08525</name>
</gene>
<dbReference type="GO" id="GO:0009117">
    <property type="term" value="P:nucleotide metabolic process"/>
    <property type="evidence" value="ECO:0007669"/>
    <property type="project" value="UniProtKB-KW"/>
</dbReference>
<keyword evidence="4" id="KW-0963">Cytoplasm</keyword>
<comment type="caution">
    <text evidence="4">Lacks conserved residue(s) required for the propagation of feature annotation.</text>
</comment>
<evidence type="ECO:0000256" key="3">
    <source>
        <dbReference type="ARBA" id="ARBA00023080"/>
    </source>
</evidence>
<feature type="active site" description="Proton acceptor" evidence="4">
    <location>
        <position position="74"/>
    </location>
</feature>
<comment type="catalytic activity">
    <reaction evidence="4">
        <text>dTTP + H2O = dTMP + diphosphate + H(+)</text>
        <dbReference type="Rhea" id="RHEA:28534"/>
        <dbReference type="ChEBI" id="CHEBI:15377"/>
        <dbReference type="ChEBI" id="CHEBI:15378"/>
        <dbReference type="ChEBI" id="CHEBI:33019"/>
        <dbReference type="ChEBI" id="CHEBI:37568"/>
        <dbReference type="ChEBI" id="CHEBI:63528"/>
        <dbReference type="EC" id="3.6.1.9"/>
    </reaction>
</comment>
<dbReference type="NCBIfam" id="TIGR00172">
    <property type="entry name" value="maf"/>
    <property type="match status" value="1"/>
</dbReference>